<dbReference type="SMART" id="SM00355">
    <property type="entry name" value="ZnF_C2H2"/>
    <property type="match status" value="3"/>
</dbReference>
<keyword evidence="5" id="KW-1185">Reference proteome</keyword>
<feature type="region of interest" description="Disordered" evidence="2">
    <location>
        <begin position="510"/>
        <end position="535"/>
    </location>
</feature>
<feature type="compositionally biased region" description="Low complexity" evidence="2">
    <location>
        <begin position="85"/>
        <end position="103"/>
    </location>
</feature>
<evidence type="ECO:0000256" key="1">
    <source>
        <dbReference type="SAM" id="Coils"/>
    </source>
</evidence>
<feature type="region of interest" description="Disordered" evidence="2">
    <location>
        <begin position="1052"/>
        <end position="1101"/>
    </location>
</feature>
<feature type="region of interest" description="Disordered" evidence="2">
    <location>
        <begin position="690"/>
        <end position="717"/>
    </location>
</feature>
<accession>A0A0H2S7M4</accession>
<dbReference type="AlphaFoldDB" id="A0A0H2S7M4"/>
<name>A0A0H2S7M4_9AGAM</name>
<dbReference type="STRING" id="27342.A0A0H2S7M4"/>
<feature type="compositionally biased region" description="Low complexity" evidence="2">
    <location>
        <begin position="397"/>
        <end position="414"/>
    </location>
</feature>
<evidence type="ECO:0000259" key="3">
    <source>
        <dbReference type="PROSITE" id="PS00028"/>
    </source>
</evidence>
<evidence type="ECO:0000313" key="5">
    <source>
        <dbReference type="Proteomes" id="UP000053477"/>
    </source>
</evidence>
<feature type="region of interest" description="Disordered" evidence="2">
    <location>
        <begin position="469"/>
        <end position="497"/>
    </location>
</feature>
<feature type="region of interest" description="Disordered" evidence="2">
    <location>
        <begin position="750"/>
        <end position="784"/>
    </location>
</feature>
<dbReference type="InParanoid" id="A0A0H2S7M4"/>
<feature type="compositionally biased region" description="Basic and acidic residues" evidence="2">
    <location>
        <begin position="694"/>
        <end position="706"/>
    </location>
</feature>
<feature type="region of interest" description="Disordered" evidence="2">
    <location>
        <begin position="75"/>
        <end position="103"/>
    </location>
</feature>
<feature type="compositionally biased region" description="Basic and acidic residues" evidence="2">
    <location>
        <begin position="769"/>
        <end position="782"/>
    </location>
</feature>
<protein>
    <recommendedName>
        <fullName evidence="3">C2H2-type domain-containing protein</fullName>
    </recommendedName>
</protein>
<proteinExistence type="predicted"/>
<feature type="domain" description="C2H2-type" evidence="3">
    <location>
        <begin position="807"/>
        <end position="829"/>
    </location>
</feature>
<feature type="compositionally biased region" description="Polar residues" evidence="2">
    <location>
        <begin position="287"/>
        <end position="313"/>
    </location>
</feature>
<feature type="compositionally biased region" description="Low complexity" evidence="2">
    <location>
        <begin position="750"/>
        <end position="761"/>
    </location>
</feature>
<feature type="compositionally biased region" description="Polar residues" evidence="2">
    <location>
        <begin position="351"/>
        <end position="360"/>
    </location>
</feature>
<keyword evidence="1" id="KW-0175">Coiled coil</keyword>
<evidence type="ECO:0000256" key="2">
    <source>
        <dbReference type="SAM" id="MobiDB-lite"/>
    </source>
</evidence>
<dbReference type="InterPro" id="IPR013087">
    <property type="entry name" value="Znf_C2H2_type"/>
</dbReference>
<feature type="coiled-coil region" evidence="1">
    <location>
        <begin position="18"/>
        <end position="48"/>
    </location>
</feature>
<evidence type="ECO:0000313" key="4">
    <source>
        <dbReference type="EMBL" id="KLO19934.1"/>
    </source>
</evidence>
<feature type="compositionally biased region" description="Polar residues" evidence="2">
    <location>
        <begin position="174"/>
        <end position="184"/>
    </location>
</feature>
<dbReference type="EMBL" id="KQ085884">
    <property type="protein sequence ID" value="KLO19934.1"/>
    <property type="molecule type" value="Genomic_DNA"/>
</dbReference>
<organism evidence="4 5">
    <name type="scientific">Schizopora paradoxa</name>
    <dbReference type="NCBI Taxonomy" id="27342"/>
    <lineage>
        <taxon>Eukaryota</taxon>
        <taxon>Fungi</taxon>
        <taxon>Dikarya</taxon>
        <taxon>Basidiomycota</taxon>
        <taxon>Agaricomycotina</taxon>
        <taxon>Agaricomycetes</taxon>
        <taxon>Hymenochaetales</taxon>
        <taxon>Schizoporaceae</taxon>
        <taxon>Schizopora</taxon>
    </lineage>
</organism>
<feature type="compositionally biased region" description="Polar residues" evidence="2">
    <location>
        <begin position="191"/>
        <end position="218"/>
    </location>
</feature>
<dbReference type="Proteomes" id="UP000053477">
    <property type="component" value="Unassembled WGS sequence"/>
</dbReference>
<dbReference type="PROSITE" id="PS00028">
    <property type="entry name" value="ZINC_FINGER_C2H2_1"/>
    <property type="match status" value="2"/>
</dbReference>
<feature type="compositionally biased region" description="Low complexity" evidence="2">
    <location>
        <begin position="314"/>
        <end position="334"/>
    </location>
</feature>
<gene>
    <name evidence="4" type="ORF">SCHPADRAFT_898500</name>
</gene>
<dbReference type="Gene3D" id="3.30.160.60">
    <property type="entry name" value="Classic Zinc Finger"/>
    <property type="match status" value="1"/>
</dbReference>
<feature type="region of interest" description="Disordered" evidence="2">
    <location>
        <begin position="287"/>
        <end position="428"/>
    </location>
</feature>
<sequence length="1101" mass="118586">MNHDRSRGLDGQSYDPDIMKYVENKRKIQQALAAAREAERQLDQGLEEKLKAKVAEGQKALVFLQALQSKRITAPHVPPAPQSAPSTVSYSSQQASGSSMPASVASGYIAPTAASYGQHASYTTAAAGYSQQYAAPYSRHQMNYSGTSRTQRTSQNQAFAAPQYSGFQPAPSIPSMNAQPQAQHNRVPPSYHSSSSQKVQGNQSNPTQPVLTPQVTYSNGMQSYQPSYENMTNVGSSATNGVSLQQWQASYAANIGIPMNYGVGQDGMYYRMGQAPQNIQKSASSTLEGALGPNTTENSNLASSSTLVQQGAETVTKNSPTPTSVSTNSTVQQSGQLPVVVPLNDRAGEPNSVSASTAKMPSSSQAASLPAPPPSRADFPDMQQIQGRTKATGPGLQIRSSSPSTQSQTQQAPRPTKPLPNQNIAPTLPTRHAFSIPSQTILTAVRSVSSTGIAGTTGVPYVPHHVIPVASTSEQGPPSTPQRPNGPAAPVTPASAKKKTLAKDILFALGMSSRKRKSRSDGESGSASEAEENVRKKLAVQSLSTDDNEGKSEVADVLNDAGLPRVLPEQRNPIFIDSASTSTTPDPVIVASAGIAQVISEVQSSTATPNEFIQPQGPTIMELSALEHMGEHHVQRASIVELPDDESEATVDLGLTTEQVEAEPHSSASNARMSPIFDPIDESAGPLFLPSPHSELDTATDGRRSAEAGPSRLPIVRGGDARTLQEVYVDLPPLPSWASKARSLNELDAKTTTAPKAEPAPVLLLASAEPKKMEKKVDKDTSNNKAQKSLGERIMEETMSRLRRRSCHFSGCTQSFNTAFKVQNHIADHIIVGPEPKKGLFPCKWEGCLNRCFNNDHAFLQHTQNHVARLQQCSVVGCEKEYATLAEMNQHWTADHPKVRELRPDDKPFRPAPVRDLPGLPRIVPAFATTVSLLQSRPAPISKERHQEIGPKILRKIYGPVNLNVPRSNARYPMRGAQQQQQAYVQSKRHDEFDFLATPSSSQSRSFADIPTSFISEIIERSILMEPIEDTPQGDFEEVVIASEWISDEMFDTSGREDEVAVDVDNEVKKDDSGEMSLNAPQQDGDGSEESGSENAVDGLV</sequence>
<dbReference type="OrthoDB" id="3254002at2759"/>
<reference evidence="4 5" key="1">
    <citation type="submission" date="2015-04" db="EMBL/GenBank/DDBJ databases">
        <title>Complete genome sequence of Schizopora paradoxa KUC8140, a cosmopolitan wood degrader in East Asia.</title>
        <authorList>
            <consortium name="DOE Joint Genome Institute"/>
            <person name="Min B."/>
            <person name="Park H."/>
            <person name="Jang Y."/>
            <person name="Kim J.-J."/>
            <person name="Kim K.H."/>
            <person name="Pangilinan J."/>
            <person name="Lipzen A."/>
            <person name="Riley R."/>
            <person name="Grigoriev I.V."/>
            <person name="Spatafora J.W."/>
            <person name="Choi I.-G."/>
        </authorList>
    </citation>
    <scope>NUCLEOTIDE SEQUENCE [LARGE SCALE GENOMIC DNA]</scope>
    <source>
        <strain evidence="4 5">KUC8140</strain>
    </source>
</reference>
<feature type="region of interest" description="Disordered" evidence="2">
    <location>
        <begin position="164"/>
        <end position="218"/>
    </location>
</feature>
<feature type="domain" description="C2H2-type" evidence="3">
    <location>
        <begin position="873"/>
        <end position="896"/>
    </location>
</feature>